<evidence type="ECO:0000256" key="1">
    <source>
        <dbReference type="SAM" id="MobiDB-lite"/>
    </source>
</evidence>
<feature type="non-terminal residue" evidence="3">
    <location>
        <position position="1"/>
    </location>
</feature>
<feature type="non-terminal residue" evidence="3">
    <location>
        <position position="411"/>
    </location>
</feature>
<evidence type="ECO:0000259" key="2">
    <source>
        <dbReference type="Pfam" id="PF01266"/>
    </source>
</evidence>
<sequence>LSGEEHTSSYYAATRTDQTTYPPLRGEEETEVCIVGGGFTGVACALTLAERGHRVTLLEQHRISWGASGRNGGQLIHGLGGTEQLGRFLSEDKMWALHYRGNDIIKGRIEKYQINCDLKPGFIEVAFKQSQMDGLVEDYEEHREWDLNEHLRLVGRDELKSLLGTDVYIGGMINDLDGHLHPLNLCAGEARAATGLGASIHEQTEVIDIVHGSKVRVVTQQGAVIADKVLLAGNAYHHLESKKLSGLVFPAGSFIIATEPLSEDVTDRINPADLAVCDLNNVLDYYRLSADKRMLFGGRCNYSGRVPASIEDSMVPRMLQVYPELEGKKIDYAWGGNIGIVVNRVPCMGRISENIYYSMGYSGHGVAPTHVAAEVITNAMEGDTEVLQAYEKVSHFRIPFGQWFGNQIVAL</sequence>
<evidence type="ECO:0000313" key="3">
    <source>
        <dbReference type="EMBL" id="SVB89967.1"/>
    </source>
</evidence>
<dbReference type="Pfam" id="PF01266">
    <property type="entry name" value="DAO"/>
    <property type="match status" value="1"/>
</dbReference>
<proteinExistence type="predicted"/>
<accession>A0A382HSP4</accession>
<feature type="domain" description="FAD dependent oxidoreductase" evidence="2">
    <location>
        <begin position="32"/>
        <end position="378"/>
    </location>
</feature>
<dbReference type="PANTHER" id="PTHR13847:SF249">
    <property type="entry name" value="OXIDOREDUCTASE-RELATED"/>
    <property type="match status" value="1"/>
</dbReference>
<feature type="region of interest" description="Disordered" evidence="1">
    <location>
        <begin position="1"/>
        <end position="24"/>
    </location>
</feature>
<dbReference type="SUPFAM" id="SSF51905">
    <property type="entry name" value="FAD/NAD(P)-binding domain"/>
    <property type="match status" value="1"/>
</dbReference>
<organism evidence="3">
    <name type="scientific">marine metagenome</name>
    <dbReference type="NCBI Taxonomy" id="408172"/>
    <lineage>
        <taxon>unclassified sequences</taxon>
        <taxon>metagenomes</taxon>
        <taxon>ecological metagenomes</taxon>
    </lineage>
</organism>
<dbReference type="GO" id="GO:0005737">
    <property type="term" value="C:cytoplasm"/>
    <property type="evidence" value="ECO:0007669"/>
    <property type="project" value="TreeGrafter"/>
</dbReference>
<protein>
    <recommendedName>
        <fullName evidence="2">FAD dependent oxidoreductase domain-containing protein</fullName>
    </recommendedName>
</protein>
<dbReference type="AlphaFoldDB" id="A0A382HSP4"/>
<dbReference type="PANTHER" id="PTHR13847">
    <property type="entry name" value="SARCOSINE DEHYDROGENASE-RELATED"/>
    <property type="match status" value="1"/>
</dbReference>
<dbReference type="Gene3D" id="3.50.50.60">
    <property type="entry name" value="FAD/NAD(P)-binding domain"/>
    <property type="match status" value="1"/>
</dbReference>
<dbReference type="EMBL" id="UINC01062903">
    <property type="protein sequence ID" value="SVB89967.1"/>
    <property type="molecule type" value="Genomic_DNA"/>
</dbReference>
<gene>
    <name evidence="3" type="ORF">METZ01_LOCUS242821</name>
</gene>
<feature type="compositionally biased region" description="Polar residues" evidence="1">
    <location>
        <begin position="8"/>
        <end position="21"/>
    </location>
</feature>
<dbReference type="Gene3D" id="3.30.9.10">
    <property type="entry name" value="D-Amino Acid Oxidase, subunit A, domain 2"/>
    <property type="match status" value="1"/>
</dbReference>
<name>A0A382HSP4_9ZZZZ</name>
<reference evidence="3" key="1">
    <citation type="submission" date="2018-05" db="EMBL/GenBank/DDBJ databases">
        <authorList>
            <person name="Lanie J.A."/>
            <person name="Ng W.-L."/>
            <person name="Kazmierczak K.M."/>
            <person name="Andrzejewski T.M."/>
            <person name="Davidsen T.M."/>
            <person name="Wayne K.J."/>
            <person name="Tettelin H."/>
            <person name="Glass J.I."/>
            <person name="Rusch D."/>
            <person name="Podicherti R."/>
            <person name="Tsui H.-C.T."/>
            <person name="Winkler M.E."/>
        </authorList>
    </citation>
    <scope>NUCLEOTIDE SEQUENCE</scope>
</reference>
<dbReference type="InterPro" id="IPR036188">
    <property type="entry name" value="FAD/NAD-bd_sf"/>
</dbReference>
<dbReference type="InterPro" id="IPR006076">
    <property type="entry name" value="FAD-dep_OxRdtase"/>
</dbReference>